<dbReference type="OrthoDB" id="189369at2759"/>
<evidence type="ECO:0000313" key="3">
    <source>
        <dbReference type="Proteomes" id="UP001165085"/>
    </source>
</evidence>
<reference evidence="3" key="1">
    <citation type="journal article" date="2023" name="Commun. Biol.">
        <title>Genome analysis of Parmales, the sister group of diatoms, reveals the evolutionary specialization of diatoms from phago-mixotrophs to photoautotrophs.</title>
        <authorList>
            <person name="Ban H."/>
            <person name="Sato S."/>
            <person name="Yoshikawa S."/>
            <person name="Yamada K."/>
            <person name="Nakamura Y."/>
            <person name="Ichinomiya M."/>
            <person name="Sato N."/>
            <person name="Blanc-Mathieu R."/>
            <person name="Endo H."/>
            <person name="Kuwata A."/>
            <person name="Ogata H."/>
        </authorList>
    </citation>
    <scope>NUCLEOTIDE SEQUENCE [LARGE SCALE GENOMIC DNA]</scope>
    <source>
        <strain evidence="3">NIES 3701</strain>
    </source>
</reference>
<accession>A0A9W7B8W8</accession>
<dbReference type="EMBL" id="BRXY01000282">
    <property type="protein sequence ID" value="GMH83595.1"/>
    <property type="molecule type" value="Genomic_DNA"/>
</dbReference>
<dbReference type="Proteomes" id="UP001165085">
    <property type="component" value="Unassembled WGS sequence"/>
</dbReference>
<dbReference type="AlphaFoldDB" id="A0A9W7B8W8"/>
<proteinExistence type="predicted"/>
<protein>
    <submittedName>
        <fullName evidence="2">Uncharacterized protein</fullName>
    </submittedName>
</protein>
<feature type="compositionally biased region" description="Basic and acidic residues" evidence="1">
    <location>
        <begin position="414"/>
        <end position="427"/>
    </location>
</feature>
<keyword evidence="3" id="KW-1185">Reference proteome</keyword>
<feature type="compositionally biased region" description="Polar residues" evidence="1">
    <location>
        <begin position="188"/>
        <end position="197"/>
    </location>
</feature>
<evidence type="ECO:0000313" key="2">
    <source>
        <dbReference type="EMBL" id="GMH83595.1"/>
    </source>
</evidence>
<feature type="region of interest" description="Disordered" evidence="1">
    <location>
        <begin position="408"/>
        <end position="427"/>
    </location>
</feature>
<sequence length="427" mass="48744">MTTGNDSDDNDNNDNNDNSELEFYDYDNPEFEIDQGVYDEFPQRLTKDQTEEEIEAMRESRRRKNDEFQFETYYKSFVKDCEWRGEWTVYETSTFIQENVKDENGLPKLVKPKREIKAVCTSRREATGVEKEEDNITTDVIVHEEVVVTNEAMDDSLKSRREKDVDGGFGRTAFESFRDEMSEGGKSKPSNPSTTREVNPRKYWPKELKTIDFRGPQGNMCVGNAYTLCWGEKLGQASEKEKEPMSLTDIATANSGPLQKLNIEVGLRYGEIRMRSKLDYEIKEGGIFKSKTPKLFLKTITICRERLGQWPTKKEKAFYGPSGATGGLFDPPPVGGEAQAASYMQLDLEGYATVLFPHVLEQDSNKYDGNGWCISLDWTPGKMRYQADRKFLGGKSIKGLKTLELSEVASEQAEEYRPRGGPEDMQQ</sequence>
<comment type="caution">
    <text evidence="2">The sequence shown here is derived from an EMBL/GenBank/DDBJ whole genome shotgun (WGS) entry which is preliminary data.</text>
</comment>
<name>A0A9W7B8W8_9STRA</name>
<feature type="compositionally biased region" description="Basic and acidic residues" evidence="1">
    <location>
        <begin position="176"/>
        <end position="186"/>
    </location>
</feature>
<feature type="region of interest" description="Disordered" evidence="1">
    <location>
        <begin position="1"/>
        <end position="22"/>
    </location>
</feature>
<evidence type="ECO:0000256" key="1">
    <source>
        <dbReference type="SAM" id="MobiDB-lite"/>
    </source>
</evidence>
<feature type="region of interest" description="Disordered" evidence="1">
    <location>
        <begin position="176"/>
        <end position="201"/>
    </location>
</feature>
<gene>
    <name evidence="2" type="ORF">TrST_g7147</name>
</gene>
<organism evidence="2 3">
    <name type="scientific">Triparma strigata</name>
    <dbReference type="NCBI Taxonomy" id="1606541"/>
    <lineage>
        <taxon>Eukaryota</taxon>
        <taxon>Sar</taxon>
        <taxon>Stramenopiles</taxon>
        <taxon>Ochrophyta</taxon>
        <taxon>Bolidophyceae</taxon>
        <taxon>Parmales</taxon>
        <taxon>Triparmaceae</taxon>
        <taxon>Triparma</taxon>
    </lineage>
</organism>